<dbReference type="GO" id="GO:0016787">
    <property type="term" value="F:hydrolase activity"/>
    <property type="evidence" value="ECO:0007669"/>
    <property type="project" value="UniProtKB-KW"/>
</dbReference>
<comment type="caution">
    <text evidence="4">The sequence shown here is derived from an EMBL/GenBank/DDBJ whole genome shotgun (WGS) entry which is preliminary data.</text>
</comment>
<evidence type="ECO:0000313" key="5">
    <source>
        <dbReference type="Proteomes" id="UP001174997"/>
    </source>
</evidence>
<protein>
    <submittedName>
        <fullName evidence="4">Isochorismatase-like protein</fullName>
    </submittedName>
</protein>
<dbReference type="AlphaFoldDB" id="A0AA39YV13"/>
<name>A0AA39YV13_9PEZI</name>
<sequence>MSAKTAILVVDIQNSLATDPGTKIPHAARVCEAGTRILQVARRIRDTRVREQGLPPGFITVFVQHQESPDEGLLIWGTEPWGLVFEPRQDLVNEEEFVVAKSVRNAFSNPVLEQILRENGVEDLVIFGIQSECCVEATCHGAIDTGFAITLLSGAHSTYPEPEATPEEIEAQVEARVQARGATVVRWEAAVEAWEKKGQILGPYHQ</sequence>
<reference evidence="4" key="1">
    <citation type="submission" date="2023-06" db="EMBL/GenBank/DDBJ databases">
        <title>Genome-scale phylogeny and comparative genomics of the fungal order Sordariales.</title>
        <authorList>
            <consortium name="Lawrence Berkeley National Laboratory"/>
            <person name="Hensen N."/>
            <person name="Bonometti L."/>
            <person name="Westerberg I."/>
            <person name="Brannstrom I.O."/>
            <person name="Guillou S."/>
            <person name="Cros-Aarteil S."/>
            <person name="Calhoun S."/>
            <person name="Haridas S."/>
            <person name="Kuo A."/>
            <person name="Mondo S."/>
            <person name="Pangilinan J."/>
            <person name="Riley R."/>
            <person name="Labutti K."/>
            <person name="Andreopoulos B."/>
            <person name="Lipzen A."/>
            <person name="Chen C."/>
            <person name="Yanf M."/>
            <person name="Daum C."/>
            <person name="Ng V."/>
            <person name="Clum A."/>
            <person name="Steindorff A."/>
            <person name="Ohm R."/>
            <person name="Martin F."/>
            <person name="Silar P."/>
            <person name="Natvig D."/>
            <person name="Lalanne C."/>
            <person name="Gautier V."/>
            <person name="Ament-Velasquez S.L."/>
            <person name="Kruys A."/>
            <person name="Hutchinson M.I."/>
            <person name="Powell A.J."/>
            <person name="Barry K."/>
            <person name="Miller A.N."/>
            <person name="Grigoriev I.V."/>
            <person name="Debuchy R."/>
            <person name="Gladieux P."/>
            <person name="Thoren M.H."/>
            <person name="Johannesson H."/>
        </authorList>
    </citation>
    <scope>NUCLEOTIDE SEQUENCE</scope>
    <source>
        <strain evidence="4">CBS 307.81</strain>
    </source>
</reference>
<dbReference type="Pfam" id="PF00857">
    <property type="entry name" value="Isochorismatase"/>
    <property type="match status" value="1"/>
</dbReference>
<organism evidence="4 5">
    <name type="scientific">Cercophora samala</name>
    <dbReference type="NCBI Taxonomy" id="330535"/>
    <lineage>
        <taxon>Eukaryota</taxon>
        <taxon>Fungi</taxon>
        <taxon>Dikarya</taxon>
        <taxon>Ascomycota</taxon>
        <taxon>Pezizomycotina</taxon>
        <taxon>Sordariomycetes</taxon>
        <taxon>Sordariomycetidae</taxon>
        <taxon>Sordariales</taxon>
        <taxon>Lasiosphaeriaceae</taxon>
        <taxon>Cercophora</taxon>
    </lineage>
</organism>
<keyword evidence="5" id="KW-1185">Reference proteome</keyword>
<evidence type="ECO:0000256" key="2">
    <source>
        <dbReference type="ARBA" id="ARBA00022801"/>
    </source>
</evidence>
<dbReference type="InterPro" id="IPR036380">
    <property type="entry name" value="Isochorismatase-like_sf"/>
</dbReference>
<evidence type="ECO:0000313" key="4">
    <source>
        <dbReference type="EMBL" id="KAK0658720.1"/>
    </source>
</evidence>
<comment type="similarity">
    <text evidence="1">Belongs to the isochorismatase family.</text>
</comment>
<dbReference type="SUPFAM" id="SSF52499">
    <property type="entry name" value="Isochorismatase-like hydrolases"/>
    <property type="match status" value="1"/>
</dbReference>
<dbReference type="PANTHER" id="PTHR43540">
    <property type="entry name" value="PEROXYUREIDOACRYLATE/UREIDOACRYLATE AMIDOHYDROLASE-RELATED"/>
    <property type="match status" value="1"/>
</dbReference>
<dbReference type="Proteomes" id="UP001174997">
    <property type="component" value="Unassembled WGS sequence"/>
</dbReference>
<feature type="domain" description="Isochorismatase-like" evidence="3">
    <location>
        <begin position="5"/>
        <end position="188"/>
    </location>
</feature>
<accession>A0AA39YV13</accession>
<proteinExistence type="inferred from homology"/>
<keyword evidence="2" id="KW-0378">Hydrolase</keyword>
<evidence type="ECO:0000256" key="1">
    <source>
        <dbReference type="ARBA" id="ARBA00006336"/>
    </source>
</evidence>
<dbReference type="Gene3D" id="3.40.50.850">
    <property type="entry name" value="Isochorismatase-like"/>
    <property type="match status" value="1"/>
</dbReference>
<dbReference type="InterPro" id="IPR000868">
    <property type="entry name" value="Isochorismatase-like_dom"/>
</dbReference>
<dbReference type="EMBL" id="JAULSY010000197">
    <property type="protein sequence ID" value="KAK0658720.1"/>
    <property type="molecule type" value="Genomic_DNA"/>
</dbReference>
<gene>
    <name evidence="4" type="ORF">QBC41DRAFT_50973</name>
</gene>
<dbReference type="InterPro" id="IPR050272">
    <property type="entry name" value="Isochorismatase-like_hydrls"/>
</dbReference>
<evidence type="ECO:0000259" key="3">
    <source>
        <dbReference type="Pfam" id="PF00857"/>
    </source>
</evidence>
<dbReference type="PANTHER" id="PTHR43540:SF6">
    <property type="entry name" value="ISOCHORISMATASE-LIKE DOMAIN-CONTAINING PROTEIN"/>
    <property type="match status" value="1"/>
</dbReference>